<gene>
    <name evidence="6" type="ORF">C9374_012487</name>
</gene>
<dbReference type="Gene3D" id="3.40.50.300">
    <property type="entry name" value="P-loop containing nucleotide triphosphate hydrolases"/>
    <property type="match status" value="1"/>
</dbReference>
<dbReference type="GeneID" id="68104941"/>
<evidence type="ECO:0000259" key="5">
    <source>
        <dbReference type="Pfam" id="PF22594"/>
    </source>
</evidence>
<dbReference type="InterPro" id="IPR000795">
    <property type="entry name" value="T_Tr_GTP-bd_dom"/>
</dbReference>
<dbReference type="InterPro" id="IPR050100">
    <property type="entry name" value="TRAFAC_GTPase_members"/>
</dbReference>
<evidence type="ECO:0000313" key="6">
    <source>
        <dbReference type="EMBL" id="KAG2392235.1"/>
    </source>
</evidence>
<feature type="domain" description="GTP-eEF1A C-terminal" evidence="5">
    <location>
        <begin position="413"/>
        <end position="505"/>
    </location>
</feature>
<keyword evidence="3" id="KW-0342">GTP-binding</keyword>
<proteinExistence type="inferred from homology"/>
<dbReference type="PRINTS" id="PR00315">
    <property type="entry name" value="ELONGATNFCT"/>
</dbReference>
<comment type="similarity">
    <text evidence="1">Belongs to the TRAFAC class translation factor GTPase superfamily. Classic translation factor GTPase family. EF-Tu/EF-1A subfamily.</text>
</comment>
<evidence type="ECO:0000256" key="2">
    <source>
        <dbReference type="ARBA" id="ARBA00022741"/>
    </source>
</evidence>
<dbReference type="Gene3D" id="2.40.30.10">
    <property type="entry name" value="Translation factors"/>
    <property type="match status" value="2"/>
</dbReference>
<dbReference type="SUPFAM" id="SSF52540">
    <property type="entry name" value="P-loop containing nucleoside triphosphate hydrolases"/>
    <property type="match status" value="1"/>
</dbReference>
<accession>A0AA88GZU0</accession>
<dbReference type="InterPro" id="IPR054696">
    <property type="entry name" value="GTP-eEF1A_C"/>
</dbReference>
<dbReference type="InterPro" id="IPR009001">
    <property type="entry name" value="Transl_elong_EF1A/Init_IF2_C"/>
</dbReference>
<name>A0AA88GZU0_NAELO</name>
<dbReference type="GO" id="GO:0005525">
    <property type="term" value="F:GTP binding"/>
    <property type="evidence" value="ECO:0007669"/>
    <property type="project" value="UniProtKB-KW"/>
</dbReference>
<dbReference type="EMBL" id="PYSW02000005">
    <property type="protein sequence ID" value="KAG2392235.1"/>
    <property type="molecule type" value="Genomic_DNA"/>
</dbReference>
<dbReference type="SUPFAM" id="SSF50465">
    <property type="entry name" value="EF-Tu/eEF-1alpha/eIF2-gamma C-terminal domain"/>
    <property type="match status" value="1"/>
</dbReference>
<dbReference type="SUPFAM" id="SSF50447">
    <property type="entry name" value="Translation proteins"/>
    <property type="match status" value="1"/>
</dbReference>
<evidence type="ECO:0000259" key="4">
    <source>
        <dbReference type="Pfam" id="PF00009"/>
    </source>
</evidence>
<evidence type="ECO:0000313" key="7">
    <source>
        <dbReference type="Proteomes" id="UP000816034"/>
    </source>
</evidence>
<keyword evidence="2" id="KW-0547">Nucleotide-binding</keyword>
<dbReference type="AlphaFoldDB" id="A0AA88GZU0"/>
<feature type="domain" description="Tr-type G" evidence="4">
    <location>
        <begin position="16"/>
        <end position="206"/>
    </location>
</feature>
<sequence length="543" mass="61776">MMINKESSSDPPNPRRYFNLVLVGPVDSGKSLLGGCLIRYCRGITESELNSICNRFGYYYRDRYLAMYEDEFGGNTHHVNVKRSIYTPNNRSFTIIDTPGHYQLLGNLISGLFLGDVCLLVVNPTDGYFEHDLPCLRRQILLLRTMGFKESQLVVCLNRMDQCYYSQTRYEETTQEVIKLLKRVGYHDVDQIPFIPVSAYRYDNLLNHDDKDTTLAPTRMEWYSGKSLIETLDSLNLKHPSEVRSCEALKDMSSSSRQLRMPIRRVYNFNDGRRILCGKVVTGMLRVGMKVRIPLSNGSFMEQQVKSIQVFHEERETAFPSELAAINIGSGTQDGYSASSLTFKTLSIHRNDEMNKLTRQKDRPCVNSGFIVSEASESYGCNGSLFVDSFEAQIKVLLLDCSYSLSTSTTTNNEIITCGYEAIVDCGLAHIRCQFEELIGVLEKGNLSKMISLEPLNSLQRGDFAFVKLVPKTQMQVESFFTCPSLGRIVIRAGCQQIVAVGRITRVHRRNSDLYTLFAFKFSKFVKEHTTTHLRDITVKCQH</sequence>
<dbReference type="Pfam" id="PF00009">
    <property type="entry name" value="GTP_EFTU"/>
    <property type="match status" value="1"/>
</dbReference>
<dbReference type="RefSeq" id="XP_044554129.1">
    <property type="nucleotide sequence ID" value="XM_044688258.1"/>
</dbReference>
<dbReference type="Pfam" id="PF22594">
    <property type="entry name" value="GTP-eEF1A_C"/>
    <property type="match status" value="1"/>
</dbReference>
<reference evidence="6 7" key="1">
    <citation type="journal article" date="2018" name="BMC Genomics">
        <title>The genome of Naegleria lovaniensis, the basis for a comparative approach to unravel pathogenicity factors of the human pathogenic amoeba N. fowleri.</title>
        <authorList>
            <person name="Liechti N."/>
            <person name="Schurch N."/>
            <person name="Bruggmann R."/>
            <person name="Wittwer M."/>
        </authorList>
    </citation>
    <scope>NUCLEOTIDE SEQUENCE [LARGE SCALE GENOMIC DNA]</scope>
    <source>
        <strain evidence="6 7">ATCC 30569</strain>
    </source>
</reference>
<dbReference type="InterPro" id="IPR009000">
    <property type="entry name" value="Transl_B-barrel_sf"/>
</dbReference>
<dbReference type="Proteomes" id="UP000816034">
    <property type="component" value="Unassembled WGS sequence"/>
</dbReference>
<dbReference type="GO" id="GO:0003924">
    <property type="term" value="F:GTPase activity"/>
    <property type="evidence" value="ECO:0007669"/>
    <property type="project" value="InterPro"/>
</dbReference>
<organism evidence="6 7">
    <name type="scientific">Naegleria lovaniensis</name>
    <name type="common">Amoeba</name>
    <dbReference type="NCBI Taxonomy" id="51637"/>
    <lineage>
        <taxon>Eukaryota</taxon>
        <taxon>Discoba</taxon>
        <taxon>Heterolobosea</taxon>
        <taxon>Tetramitia</taxon>
        <taxon>Eutetramitia</taxon>
        <taxon>Vahlkampfiidae</taxon>
        <taxon>Naegleria</taxon>
    </lineage>
</organism>
<evidence type="ECO:0000256" key="1">
    <source>
        <dbReference type="ARBA" id="ARBA00007249"/>
    </source>
</evidence>
<comment type="caution">
    <text evidence="6">The sequence shown here is derived from an EMBL/GenBank/DDBJ whole genome shotgun (WGS) entry which is preliminary data.</text>
</comment>
<dbReference type="InterPro" id="IPR027417">
    <property type="entry name" value="P-loop_NTPase"/>
</dbReference>
<keyword evidence="7" id="KW-1185">Reference proteome</keyword>
<dbReference type="PANTHER" id="PTHR23115">
    <property type="entry name" value="TRANSLATION FACTOR"/>
    <property type="match status" value="1"/>
</dbReference>
<evidence type="ECO:0000256" key="3">
    <source>
        <dbReference type="ARBA" id="ARBA00023134"/>
    </source>
</evidence>
<protein>
    <submittedName>
        <fullName evidence="6">Uncharacterized protein</fullName>
    </submittedName>
</protein>